<comment type="caution">
    <text evidence="4">The sequence shown here is derived from an EMBL/GenBank/DDBJ whole genome shotgun (WGS) entry which is preliminary data.</text>
</comment>
<dbReference type="SMART" id="SM00342">
    <property type="entry name" value="HTH_ARAC"/>
    <property type="match status" value="1"/>
</dbReference>
<protein>
    <recommendedName>
        <fullName evidence="3">HTH araC/xylS-type domain-containing protein</fullName>
    </recommendedName>
</protein>
<dbReference type="Gene3D" id="1.10.10.60">
    <property type="entry name" value="Homeodomain-like"/>
    <property type="match status" value="1"/>
</dbReference>
<dbReference type="Pfam" id="PF12833">
    <property type="entry name" value="HTH_18"/>
    <property type="match status" value="1"/>
</dbReference>
<dbReference type="Proteomes" id="UP000291338">
    <property type="component" value="Unassembled WGS sequence"/>
</dbReference>
<organism evidence="4 5">
    <name type="scientific">Pseudoalteromonas phenolica</name>
    <dbReference type="NCBI Taxonomy" id="161398"/>
    <lineage>
        <taxon>Bacteria</taxon>
        <taxon>Pseudomonadati</taxon>
        <taxon>Pseudomonadota</taxon>
        <taxon>Gammaproteobacteria</taxon>
        <taxon>Alteromonadales</taxon>
        <taxon>Pseudoalteromonadaceae</taxon>
        <taxon>Pseudoalteromonas</taxon>
    </lineage>
</organism>
<evidence type="ECO:0000256" key="1">
    <source>
        <dbReference type="ARBA" id="ARBA00023015"/>
    </source>
</evidence>
<dbReference type="PANTHER" id="PTHR47893:SF1">
    <property type="entry name" value="REGULATORY PROTEIN PCHR"/>
    <property type="match status" value="1"/>
</dbReference>
<dbReference type="InterPro" id="IPR009057">
    <property type="entry name" value="Homeodomain-like_sf"/>
</dbReference>
<dbReference type="AlphaFoldDB" id="A0A4Q7IRM7"/>
<dbReference type="GO" id="GO:0043565">
    <property type="term" value="F:sequence-specific DNA binding"/>
    <property type="evidence" value="ECO:0007669"/>
    <property type="project" value="InterPro"/>
</dbReference>
<dbReference type="InterPro" id="IPR053142">
    <property type="entry name" value="PchR_regulatory_protein"/>
</dbReference>
<dbReference type="EMBL" id="PPSX01000013">
    <property type="protein sequence ID" value="RZQ54465.1"/>
    <property type="molecule type" value="Genomic_DNA"/>
</dbReference>
<keyword evidence="2" id="KW-0804">Transcription</keyword>
<proteinExistence type="predicted"/>
<gene>
    <name evidence="4" type="ORF">C1E23_03635</name>
</gene>
<reference evidence="4 5" key="1">
    <citation type="submission" date="2018-01" db="EMBL/GenBank/DDBJ databases">
        <title>Co-occurrence of chitin degradation, pigmentation and bioactivity in marine Pseudoalteromonas.</title>
        <authorList>
            <person name="Paulsen S."/>
            <person name="Gram L."/>
            <person name="Machado H."/>
        </authorList>
    </citation>
    <scope>NUCLEOTIDE SEQUENCE [LARGE SCALE GENOMIC DNA]</scope>
    <source>
        <strain evidence="4 5">S3898</strain>
    </source>
</reference>
<evidence type="ECO:0000256" key="2">
    <source>
        <dbReference type="ARBA" id="ARBA00023163"/>
    </source>
</evidence>
<evidence type="ECO:0000313" key="5">
    <source>
        <dbReference type="Proteomes" id="UP000291338"/>
    </source>
</evidence>
<evidence type="ECO:0000259" key="3">
    <source>
        <dbReference type="PROSITE" id="PS01124"/>
    </source>
</evidence>
<dbReference type="SUPFAM" id="SSF46689">
    <property type="entry name" value="Homeodomain-like"/>
    <property type="match status" value="2"/>
</dbReference>
<dbReference type="InterPro" id="IPR018060">
    <property type="entry name" value="HTH_AraC"/>
</dbReference>
<evidence type="ECO:0000313" key="4">
    <source>
        <dbReference type="EMBL" id="RZQ54465.1"/>
    </source>
</evidence>
<feature type="domain" description="HTH araC/xylS-type" evidence="3">
    <location>
        <begin position="220"/>
        <end position="326"/>
    </location>
</feature>
<keyword evidence="1" id="KW-0805">Transcription regulation</keyword>
<dbReference type="PANTHER" id="PTHR47893">
    <property type="entry name" value="REGULATORY PROTEIN PCHR"/>
    <property type="match status" value="1"/>
</dbReference>
<dbReference type="PROSITE" id="PS01124">
    <property type="entry name" value="HTH_ARAC_FAMILY_2"/>
    <property type="match status" value="1"/>
</dbReference>
<sequence length="329" mass="37492">MCAMDLKDKNHSKHKLKNKILQAGYDFSSIEGSGQSSDTLLSGALNFKQLANGISFHFADTYESSNTVSSCEITDLISFNILFSGKLSFAINEQKYHFDATKSEKVFINVINGKQAFSRFLTIDNSLKKLNLSVSKEWLIQRSLNDQEKRFISSLFKNKHAVYELKCSELLKEQALQLCSIELNDSLKSQLILEAHATLCITELLSMLKANVSSRVNSIESLVEKQKRKFDKEVLPFIQGGFTVKQIANKLGTSESTMQRYFKQHFQMSVLEFIREKKLEKARSMLVIERKSIGEAAYYSGYKHVSNFVTAFKKQFTVTPSELLKQHRS</sequence>
<accession>A0A4Q7IRM7</accession>
<name>A0A4Q7IRM7_9GAMM</name>
<dbReference type="GO" id="GO:0003700">
    <property type="term" value="F:DNA-binding transcription factor activity"/>
    <property type="evidence" value="ECO:0007669"/>
    <property type="project" value="InterPro"/>
</dbReference>